<reference evidence="2 3" key="1">
    <citation type="submission" date="2018-12" db="EMBL/GenBank/DDBJ databases">
        <title>Dyella dinghuensis sp. nov. DHOA06 and Dyella choica sp. nov. 4M-K27, isolated from forest soil.</title>
        <authorList>
            <person name="Qiu L.-H."/>
            <person name="Gao Z.-H."/>
        </authorList>
    </citation>
    <scope>NUCLEOTIDE SEQUENCE [LARGE SCALE GENOMIC DNA]</scope>
    <source>
        <strain evidence="2 3">DHOA06</strain>
    </source>
</reference>
<evidence type="ECO:0000313" key="2">
    <source>
        <dbReference type="EMBL" id="RUL62039.1"/>
    </source>
</evidence>
<feature type="domain" description="TniQ" evidence="1">
    <location>
        <begin position="28"/>
        <end position="157"/>
    </location>
</feature>
<organism evidence="2 3">
    <name type="scientific">Dyella dinghuensis</name>
    <dbReference type="NCBI Taxonomy" id="1920169"/>
    <lineage>
        <taxon>Bacteria</taxon>
        <taxon>Pseudomonadati</taxon>
        <taxon>Pseudomonadota</taxon>
        <taxon>Gammaproteobacteria</taxon>
        <taxon>Lysobacterales</taxon>
        <taxon>Rhodanobacteraceae</taxon>
        <taxon>Dyella</taxon>
    </lineage>
</organism>
<keyword evidence="3" id="KW-1185">Reference proteome</keyword>
<evidence type="ECO:0000259" key="1">
    <source>
        <dbReference type="Pfam" id="PF06527"/>
    </source>
</evidence>
<sequence length="446" mass="51269">MTQVRIMNREPEVESRWTVLPPLPLRGLGTSAVESLSHYLRRLAWVSGSTVSRLMAYSNSELVKDQSNIAQERYDLTLGRPEHRIFSFERLVGLSHLRYGTFWVLKNVAGPHFLGGALTHRRWCSTCYAEWDVETSYEPLMWSVRLASACPRHGRRLSEQCSVCEASQFTMTSLDRRYHCQECGSPLADSINTATLSDTERWTDLQIGKLIEMCSTMGEEPLLEEPYQTFLDGINTRLTYSDDTPACLTSARRIQNQACTPRKPSLRTLLQICALQSVSICDLLQAPRAAATDLLFDTWHDGEARNLRHVMPNTRIAKAHALVKRLFHRCASSYLPPIDVVVHEFGTNRTLMRDVDADLYERYERQFRAQASYVLRLRLSDAFIYAIRSLADMPTSRLRRRLLWNDPAAIAKSTHMSQQEAEYVFFSALIYTRLRRRLLHRRSDSA</sequence>
<evidence type="ECO:0000313" key="3">
    <source>
        <dbReference type="Proteomes" id="UP000267077"/>
    </source>
</evidence>
<dbReference type="Pfam" id="PF06527">
    <property type="entry name" value="TniQ"/>
    <property type="match status" value="1"/>
</dbReference>
<accession>A0A432LPC2</accession>
<name>A0A432LPC2_9GAMM</name>
<gene>
    <name evidence="2" type="ORF">EKH79_14080</name>
</gene>
<proteinExistence type="predicted"/>
<comment type="caution">
    <text evidence="2">The sequence shown here is derived from an EMBL/GenBank/DDBJ whole genome shotgun (WGS) entry which is preliminary data.</text>
</comment>
<protein>
    <recommendedName>
        <fullName evidence="1">TniQ domain-containing protein</fullName>
    </recommendedName>
</protein>
<dbReference type="AlphaFoldDB" id="A0A432LPC2"/>
<dbReference type="InterPro" id="IPR009492">
    <property type="entry name" value="TniQ"/>
</dbReference>
<dbReference type="Proteomes" id="UP000267077">
    <property type="component" value="Unassembled WGS sequence"/>
</dbReference>
<dbReference type="EMBL" id="RYZR01000007">
    <property type="protein sequence ID" value="RUL62039.1"/>
    <property type="molecule type" value="Genomic_DNA"/>
</dbReference>